<dbReference type="OrthoDB" id="9790710at2"/>
<evidence type="ECO:0000259" key="1">
    <source>
        <dbReference type="Pfam" id="PF00534"/>
    </source>
</evidence>
<dbReference type="SUPFAM" id="SSF53756">
    <property type="entry name" value="UDP-Glycosyltransferase/glycogen phosphorylase"/>
    <property type="match status" value="1"/>
</dbReference>
<dbReference type="Proteomes" id="UP000315010">
    <property type="component" value="Unassembled WGS sequence"/>
</dbReference>
<gene>
    <name evidence="2" type="primary">mshA_6</name>
    <name evidence="2" type="ORF">CA13_53400</name>
</gene>
<dbReference type="EC" id="2.4.1.250" evidence="2"/>
<dbReference type="Gene3D" id="3.40.50.2000">
    <property type="entry name" value="Glycogen Phosphorylase B"/>
    <property type="match status" value="2"/>
</dbReference>
<keyword evidence="3" id="KW-1185">Reference proteome</keyword>
<dbReference type="CDD" id="cd03801">
    <property type="entry name" value="GT4_PimA-like"/>
    <property type="match status" value="1"/>
</dbReference>
<dbReference type="Pfam" id="PF00534">
    <property type="entry name" value="Glycos_transf_1"/>
    <property type="match status" value="1"/>
</dbReference>
<dbReference type="PANTHER" id="PTHR12526">
    <property type="entry name" value="GLYCOSYLTRANSFERASE"/>
    <property type="match status" value="1"/>
</dbReference>
<proteinExistence type="predicted"/>
<dbReference type="EMBL" id="SJPJ01000001">
    <property type="protein sequence ID" value="TWT83867.1"/>
    <property type="molecule type" value="Genomic_DNA"/>
</dbReference>
<keyword evidence="2" id="KW-0328">Glycosyltransferase</keyword>
<dbReference type="InterPro" id="IPR001296">
    <property type="entry name" value="Glyco_trans_1"/>
</dbReference>
<feature type="domain" description="Glycosyl transferase family 1" evidence="1">
    <location>
        <begin position="199"/>
        <end position="350"/>
    </location>
</feature>
<dbReference type="RefSeq" id="WP_146401295.1">
    <property type="nucleotide sequence ID" value="NZ_SJPJ01000001.1"/>
</dbReference>
<evidence type="ECO:0000313" key="3">
    <source>
        <dbReference type="Proteomes" id="UP000315010"/>
    </source>
</evidence>
<organism evidence="2 3">
    <name type="scientific">Novipirellula herctigrandis</name>
    <dbReference type="NCBI Taxonomy" id="2527986"/>
    <lineage>
        <taxon>Bacteria</taxon>
        <taxon>Pseudomonadati</taxon>
        <taxon>Planctomycetota</taxon>
        <taxon>Planctomycetia</taxon>
        <taxon>Pirellulales</taxon>
        <taxon>Pirellulaceae</taxon>
        <taxon>Novipirellula</taxon>
    </lineage>
</organism>
<protein>
    <submittedName>
        <fullName evidence="2">D-inositol-3-phosphate glycosyltransferase</fullName>
        <ecNumber evidence="2">2.4.1.250</ecNumber>
    </submittedName>
</protein>
<accession>A0A5C5Z9U1</accession>
<keyword evidence="2" id="KW-0808">Transferase</keyword>
<comment type="caution">
    <text evidence="2">The sequence shown here is derived from an EMBL/GenBank/DDBJ whole genome shotgun (WGS) entry which is preliminary data.</text>
</comment>
<evidence type="ECO:0000313" key="2">
    <source>
        <dbReference type="EMBL" id="TWT83867.1"/>
    </source>
</evidence>
<name>A0A5C5Z9U1_9BACT</name>
<reference evidence="2 3" key="1">
    <citation type="submission" date="2019-02" db="EMBL/GenBank/DDBJ databases">
        <title>Deep-cultivation of Planctomycetes and their phenomic and genomic characterization uncovers novel biology.</title>
        <authorList>
            <person name="Wiegand S."/>
            <person name="Jogler M."/>
            <person name="Boedeker C."/>
            <person name="Pinto D."/>
            <person name="Vollmers J."/>
            <person name="Rivas-Marin E."/>
            <person name="Kohn T."/>
            <person name="Peeters S.H."/>
            <person name="Heuer A."/>
            <person name="Rast P."/>
            <person name="Oberbeckmann S."/>
            <person name="Bunk B."/>
            <person name="Jeske O."/>
            <person name="Meyerdierks A."/>
            <person name="Storesund J.E."/>
            <person name="Kallscheuer N."/>
            <person name="Luecker S."/>
            <person name="Lage O.M."/>
            <person name="Pohl T."/>
            <person name="Merkel B.J."/>
            <person name="Hornburger P."/>
            <person name="Mueller R.-W."/>
            <person name="Bruemmer F."/>
            <person name="Labrenz M."/>
            <person name="Spormann A.M."/>
            <person name="Op Den Camp H."/>
            <person name="Overmann J."/>
            <person name="Amann R."/>
            <person name="Jetten M.S.M."/>
            <person name="Mascher T."/>
            <person name="Medema M.H."/>
            <person name="Devos D.P."/>
            <person name="Kaster A.-K."/>
            <person name="Ovreas L."/>
            <person name="Rohde M."/>
            <person name="Galperin M.Y."/>
            <person name="Jogler C."/>
        </authorList>
    </citation>
    <scope>NUCLEOTIDE SEQUENCE [LARGE SCALE GENOMIC DNA]</scope>
    <source>
        <strain evidence="2 3">CA13</strain>
    </source>
</reference>
<dbReference type="GO" id="GO:0102710">
    <property type="term" value="F:D-inositol-3-phosphate glycosyltransferase activity"/>
    <property type="evidence" value="ECO:0007669"/>
    <property type="project" value="UniProtKB-EC"/>
</dbReference>
<dbReference type="AlphaFoldDB" id="A0A5C5Z9U1"/>
<sequence length="383" mass="42987">MNRRNISVAIFQPALPLYRVPFFAKLGEEPWLNVKLLYGDVHGLNNAKIDRTSMDAAHASSRTLSIPIIGEFHFALTPLTLAFSRGYDAIALPWNLRFVFLLPALLICFVRRLPVLLWGHGRSKQPGFFRDLLRGLITYLASSVILYDRQTLVSLQKDRKTNSKFFVAPNAIDQVEVRKHRQDFDIEERVSRRRRCFHLLHVSRLQADNCLDVALQAVQLLVRAGKPVFLRVVGKSVDGEAERLIQLANELGIKEHVGFSGPIYSETELSQCFNSSDCFIYPANVGLSLLHAFGYGLPIILGDDMTSHNPEIAAFKDGENGVTFAQNDWRDCAKAIARLMDDTVLLSQLSMGARVTIDKEHCLDQMVAGFTAAIRYAVGTKNE</sequence>